<protein>
    <recommendedName>
        <fullName evidence="1">Glycosyl transferase family 1 domain-containing protein</fullName>
    </recommendedName>
</protein>
<dbReference type="OrthoDB" id="9801609at2"/>
<dbReference type="RefSeq" id="WP_022969857.1">
    <property type="nucleotide sequence ID" value="NZ_ATVD01000004.1"/>
</dbReference>
<dbReference type="EMBL" id="AVCI01000007">
    <property type="protein sequence ID" value="KFN42912.1"/>
    <property type="molecule type" value="Genomic_DNA"/>
</dbReference>
<dbReference type="InterPro" id="IPR001296">
    <property type="entry name" value="Glyco_trans_1"/>
</dbReference>
<name>A0A091AUK1_9GAMM</name>
<dbReference type="Proteomes" id="UP000029385">
    <property type="component" value="Unassembled WGS sequence"/>
</dbReference>
<dbReference type="Pfam" id="PF00534">
    <property type="entry name" value="Glycos_transf_1"/>
    <property type="match status" value="1"/>
</dbReference>
<comment type="caution">
    <text evidence="2">The sequence shown here is derived from an EMBL/GenBank/DDBJ whole genome shotgun (WGS) entry which is preliminary data.</text>
</comment>
<accession>A0A091AUK1</accession>
<evidence type="ECO:0000259" key="1">
    <source>
        <dbReference type="Pfam" id="PF00534"/>
    </source>
</evidence>
<dbReference type="SUPFAM" id="SSF53756">
    <property type="entry name" value="UDP-Glycosyltransferase/glycogen phosphorylase"/>
    <property type="match status" value="1"/>
</dbReference>
<dbReference type="PANTHER" id="PTHR46401">
    <property type="entry name" value="GLYCOSYLTRANSFERASE WBBK-RELATED"/>
    <property type="match status" value="1"/>
</dbReference>
<dbReference type="eggNOG" id="COG0438">
    <property type="taxonomic scope" value="Bacteria"/>
</dbReference>
<sequence>MNVFRQVVRAMSVLQHPVDPRPRLFVDITLLVLTNTRTGIQRVSRNILQQWLDQPNLPHRVEPVYLCEGVFRLARKAARREFGAIRLKRRDVPMRAKAGDLFLGLELAPQLVAANLPVYEQLRRDGVRIHFVVYDLLPVLHPEWFLASTAAEFRTWVQTVTRVADGLACISVAVSDEVKRWCDQNPPPRDRPLAIGHFPLGADPENRRAIRSVFLPPEAADLLLPETRSVLMVGTIEPRKGHAQALAAFERLWAQGEAIHLIIVGAPGWKSDALIERLKTHPENGHRLVWLPSLDDAGLHALYRHATVLLAASQGEGYGLPIVEAARHGLPILARDIPVFREVAGAGATYFHGGDGASLARALLDWFAHSAAGDAARPERIHPFSWEQSARKLMQVLAGKRIRHVIAAPKVDQKQPSA</sequence>
<organism evidence="2 3">
    <name type="scientific">Arenimonas oryziterrae DSM 21050 = YC6267</name>
    <dbReference type="NCBI Taxonomy" id="1121015"/>
    <lineage>
        <taxon>Bacteria</taxon>
        <taxon>Pseudomonadati</taxon>
        <taxon>Pseudomonadota</taxon>
        <taxon>Gammaproteobacteria</taxon>
        <taxon>Lysobacterales</taxon>
        <taxon>Lysobacteraceae</taxon>
        <taxon>Arenimonas</taxon>
    </lineage>
</organism>
<dbReference type="AlphaFoldDB" id="A0A091AUK1"/>
<dbReference type="PANTHER" id="PTHR46401:SF9">
    <property type="entry name" value="MANNOSYLTRANSFERASE A"/>
    <property type="match status" value="1"/>
</dbReference>
<feature type="domain" description="Glycosyl transferase family 1" evidence="1">
    <location>
        <begin position="227"/>
        <end position="367"/>
    </location>
</feature>
<dbReference type="GO" id="GO:0016757">
    <property type="term" value="F:glycosyltransferase activity"/>
    <property type="evidence" value="ECO:0007669"/>
    <property type="project" value="InterPro"/>
</dbReference>
<evidence type="ECO:0000313" key="2">
    <source>
        <dbReference type="EMBL" id="KFN42912.1"/>
    </source>
</evidence>
<dbReference type="CDD" id="cd03809">
    <property type="entry name" value="GT4_MtfB-like"/>
    <property type="match status" value="1"/>
</dbReference>
<gene>
    <name evidence="2" type="ORF">N789_12365</name>
</gene>
<dbReference type="PATRIC" id="fig|1121015.4.peg.1944"/>
<reference evidence="2 3" key="1">
    <citation type="submission" date="2013-09" db="EMBL/GenBank/DDBJ databases">
        <title>Genome sequencing of Arenimonas oryziterrae.</title>
        <authorList>
            <person name="Chen F."/>
            <person name="Wang G."/>
        </authorList>
    </citation>
    <scope>NUCLEOTIDE SEQUENCE [LARGE SCALE GENOMIC DNA]</scope>
    <source>
        <strain evidence="2 3">YC6267</strain>
    </source>
</reference>
<proteinExistence type="predicted"/>
<dbReference type="Gene3D" id="3.40.50.2000">
    <property type="entry name" value="Glycogen Phosphorylase B"/>
    <property type="match status" value="2"/>
</dbReference>
<dbReference type="STRING" id="1121015.GCA_000420545_02251"/>
<evidence type="ECO:0000313" key="3">
    <source>
        <dbReference type="Proteomes" id="UP000029385"/>
    </source>
</evidence>
<keyword evidence="3" id="KW-1185">Reference proteome</keyword>